<dbReference type="STRING" id="5865.A7AVA4"/>
<feature type="region of interest" description="Disordered" evidence="7">
    <location>
        <begin position="319"/>
        <end position="339"/>
    </location>
</feature>
<dbReference type="GO" id="GO:0032040">
    <property type="term" value="C:small-subunit processome"/>
    <property type="evidence" value="ECO:0007669"/>
    <property type="project" value="TreeGrafter"/>
</dbReference>
<feature type="region of interest" description="Disordered" evidence="7">
    <location>
        <begin position="620"/>
        <end position="642"/>
    </location>
</feature>
<feature type="compositionally biased region" description="Acidic residues" evidence="7">
    <location>
        <begin position="171"/>
        <end position="202"/>
    </location>
</feature>
<organism evidence="8 9">
    <name type="scientific">Babesia bovis</name>
    <dbReference type="NCBI Taxonomy" id="5865"/>
    <lineage>
        <taxon>Eukaryota</taxon>
        <taxon>Sar</taxon>
        <taxon>Alveolata</taxon>
        <taxon>Apicomplexa</taxon>
        <taxon>Aconoidasida</taxon>
        <taxon>Piroplasmida</taxon>
        <taxon>Babesiidae</taxon>
        <taxon>Babesia</taxon>
    </lineage>
</organism>
<dbReference type="InterPro" id="IPR012173">
    <property type="entry name" value="Mpp10"/>
</dbReference>
<evidence type="ECO:0000313" key="9">
    <source>
        <dbReference type="Proteomes" id="UP000002173"/>
    </source>
</evidence>
<evidence type="ECO:0000313" key="8">
    <source>
        <dbReference type="EMBL" id="EDO05730.1"/>
    </source>
</evidence>
<dbReference type="KEGG" id="bbo:BBOV_IV001330"/>
<evidence type="ECO:0000256" key="5">
    <source>
        <dbReference type="ARBA" id="ARBA00023274"/>
    </source>
</evidence>
<comment type="subcellular location">
    <subcellularLocation>
        <location evidence="1">Nucleus</location>
        <location evidence="1">Nucleolus</location>
    </subcellularLocation>
</comment>
<keyword evidence="4" id="KW-0539">Nucleus</keyword>
<dbReference type="PANTHER" id="PTHR17039:SF0">
    <property type="entry name" value="U3 SMALL NUCLEOLAR RIBONUCLEOPROTEIN PROTEIN MPP10"/>
    <property type="match status" value="1"/>
</dbReference>
<feature type="compositionally biased region" description="Polar residues" evidence="7">
    <location>
        <begin position="139"/>
        <end position="149"/>
    </location>
</feature>
<feature type="compositionally biased region" description="Basic and acidic residues" evidence="7">
    <location>
        <begin position="629"/>
        <end position="639"/>
    </location>
</feature>
<dbReference type="Proteomes" id="UP000002173">
    <property type="component" value="Unassembled WGS sequence"/>
</dbReference>
<evidence type="ECO:0000256" key="2">
    <source>
        <dbReference type="ARBA" id="ARBA00022517"/>
    </source>
</evidence>
<evidence type="ECO:0000256" key="1">
    <source>
        <dbReference type="ARBA" id="ARBA00004604"/>
    </source>
</evidence>
<keyword evidence="3" id="KW-0698">rRNA processing</keyword>
<dbReference type="GeneID" id="5477517"/>
<dbReference type="AlphaFoldDB" id="A7AVA4"/>
<sequence>MEKSNSEIPDSTDACVSPSELLQRPWTLFDNTKQCESMLRDKLLEFFKGVVLLKRRRIRIADEVGKKRSTRSAAIKRALALAKADSKRVYNSASTLGVNDLWTYLESELSGDIKLLTEKLEKVLQTQPRGILKSGRGDLQQQGNRNSHISVDDSPLERGMEDVSSSSESMGESDTEEEDYDDDQSDEESEPGWETASAEDEIDGSKDVGTSDESDYESPDDGLDDTSMDKRDKATKDRFFKMEEMEEFANGEIEDEDDFNYFESLGEESDDSKPAVDMMYDDFFKEPSEDGDEAEALHCSRDLEGLDADEREMELLLQRVEEDGESEDEYSDRDESELVDFDHNIDPERERQMDDVDDDDDQISQVEKDLIAEKHWSLMGEASARKRARNSLLDLDLELPQNSAFIHAEAAGEMDGVVEDDTMGLEENQDVPIEIIIQQRIKAEVFDNIERKIAPEDQLEAIERLKQKRNKMNQGAVEIDFNKSKMGLGDVYAQRYQEMFMATDKLDAHKQKLAEDFGKIMFKLDSLCNYHIVPKRVSEAEKNKNVASITVEAPINVVPASRHNDVTDISEGNKLSRTAKKRKFTNKIKALLKSGKATVEDIKRMKQKMVERNRQKIEDMRSVKATGQTKERGAREQKPSGRVKIAELMNRRK</sequence>
<reference evidence="9" key="2">
    <citation type="journal article" date="2020" name="Data Brief">
        <title>Transcriptome dataset of Babesia bovis life stages within vertebrate and invertebrate hosts.</title>
        <authorList>
            <person name="Ueti M.W."/>
            <person name="Johnson W.C."/>
            <person name="Kappmeyer L.S."/>
            <person name="Herndon D.R."/>
            <person name="Mousel M.R."/>
            <person name="Reif K.E."/>
            <person name="Taus N.S."/>
            <person name="Ifeonu O.O."/>
            <person name="Silva J.C."/>
            <person name="Suarez C.E."/>
            <person name="Brayton K.A."/>
        </authorList>
    </citation>
    <scope>NUCLEOTIDE SEQUENCE [LARGE SCALE GENOMIC DNA]</scope>
</reference>
<reference evidence="8 9" key="1">
    <citation type="journal article" date="2007" name="PLoS Pathog.">
        <title>Genome sequence of Babesia bovis and comparative analysis of apicomplexan hemoprotozoa.</title>
        <authorList>
            <person name="Brayton K.A."/>
            <person name="Lau A.O.T."/>
            <person name="Herndon D.R."/>
            <person name="Hannick L."/>
            <person name="Kappmeyer L.S."/>
            <person name="Berens S.J."/>
            <person name="Bidwell S.L."/>
            <person name="Brown W.C."/>
            <person name="Crabtree J."/>
            <person name="Fadrosh D."/>
            <person name="Feldblum T."/>
            <person name="Forberger H.A."/>
            <person name="Haas B.J."/>
            <person name="Howell J.M."/>
            <person name="Khouri H."/>
            <person name="Koo H."/>
            <person name="Mann D.J."/>
            <person name="Norimine J."/>
            <person name="Paulsen I.T."/>
            <person name="Radune D."/>
            <person name="Ren Q."/>
            <person name="Smith R.K. Jr."/>
            <person name="Suarez C.E."/>
            <person name="White O."/>
            <person name="Wortman J.R."/>
            <person name="Knowles D.P. Jr."/>
            <person name="McElwain T.F."/>
            <person name="Nene V.M."/>
        </authorList>
    </citation>
    <scope>NUCLEOTIDE SEQUENCE [LARGE SCALE GENOMIC DNA]</scope>
    <source>
        <strain evidence="8">T2Bo</strain>
    </source>
</reference>
<feature type="region of interest" description="Disordered" evidence="7">
    <location>
        <begin position="131"/>
        <end position="232"/>
    </location>
</feature>
<dbReference type="GO" id="GO:0034457">
    <property type="term" value="C:Mpp10 complex"/>
    <property type="evidence" value="ECO:0007669"/>
    <property type="project" value="InterPro"/>
</dbReference>
<dbReference type="RefSeq" id="XP_001609298.1">
    <property type="nucleotide sequence ID" value="XM_001609248.1"/>
</dbReference>
<evidence type="ECO:0000256" key="3">
    <source>
        <dbReference type="ARBA" id="ARBA00022552"/>
    </source>
</evidence>
<dbReference type="GO" id="GO:0005732">
    <property type="term" value="C:sno(s)RNA-containing ribonucleoprotein complex"/>
    <property type="evidence" value="ECO:0007669"/>
    <property type="project" value="InterPro"/>
</dbReference>
<keyword evidence="9" id="KW-1185">Reference proteome</keyword>
<keyword evidence="5 8" id="KW-0687">Ribonucleoprotein</keyword>
<reference evidence="9" key="3">
    <citation type="journal article" date="2021" name="Int. J. Parasitol.">
        <title>Comparative analysis of gene expression between Babesia bovis blood stages and kinetes allowed by improved genome annotation.</title>
        <authorList>
            <person name="Ueti M.W."/>
            <person name="Johnson W.C."/>
            <person name="Kappmeyer L.S."/>
            <person name="Herndon D.R."/>
            <person name="Mousel M.R."/>
            <person name="Reif K.E."/>
            <person name="Taus N.S."/>
            <person name="Ifeonu O.O."/>
            <person name="Silva J.C."/>
            <person name="Suarez C.E."/>
            <person name="Brayton K.A."/>
        </authorList>
    </citation>
    <scope>NUCLEOTIDE SEQUENCE [LARGE SCALE GENOMIC DNA]</scope>
</reference>
<dbReference type="eggNOG" id="KOG2600">
    <property type="taxonomic scope" value="Eukaryota"/>
</dbReference>
<evidence type="ECO:0000256" key="4">
    <source>
        <dbReference type="ARBA" id="ARBA00023242"/>
    </source>
</evidence>
<accession>A7AVA4</accession>
<keyword evidence="2" id="KW-0690">Ribosome biogenesis</keyword>
<dbReference type="InParanoid" id="A7AVA4"/>
<feature type="compositionally biased region" description="Acidic residues" evidence="7">
    <location>
        <begin position="322"/>
        <end position="339"/>
    </location>
</feature>
<dbReference type="VEuPathDB" id="PiroplasmaDB:BBOV_IV001330"/>
<comment type="caution">
    <text evidence="8">The sequence shown here is derived from an EMBL/GenBank/DDBJ whole genome shotgun (WGS) entry which is preliminary data.</text>
</comment>
<proteinExistence type="inferred from homology"/>
<dbReference type="GO" id="GO:0006364">
    <property type="term" value="P:rRNA processing"/>
    <property type="evidence" value="ECO:0007669"/>
    <property type="project" value="UniProtKB-KW"/>
</dbReference>
<evidence type="ECO:0000256" key="6">
    <source>
        <dbReference type="ARBA" id="ARBA00029455"/>
    </source>
</evidence>
<name>A7AVA4_BABBO</name>
<dbReference type="EMBL" id="AAXT01000004">
    <property type="protein sequence ID" value="EDO05730.1"/>
    <property type="molecule type" value="Genomic_DNA"/>
</dbReference>
<feature type="compositionally biased region" description="Acidic residues" evidence="7">
    <location>
        <begin position="210"/>
        <end position="226"/>
    </location>
</feature>
<gene>
    <name evidence="8" type="ORF">BBOV_IV001330</name>
</gene>
<dbReference type="Pfam" id="PF04006">
    <property type="entry name" value="Mpp10"/>
    <property type="match status" value="1"/>
</dbReference>
<dbReference type="PANTHER" id="PTHR17039">
    <property type="entry name" value="U3 SMALL NUCLEOLAR RIBONUCLEOPROTEIN PROTEIN MPP10"/>
    <property type="match status" value="1"/>
</dbReference>
<protein>
    <submittedName>
        <fullName evidence="8">U3 small nucleolar ribonucleoprotein protein, putative</fullName>
    </submittedName>
</protein>
<evidence type="ECO:0000256" key="7">
    <source>
        <dbReference type="SAM" id="MobiDB-lite"/>
    </source>
</evidence>
<dbReference type="OMA" id="HFAEDFG"/>
<comment type="similarity">
    <text evidence="6">Belongs to the MPP10 family.</text>
</comment>